<evidence type="ECO:0000313" key="2">
    <source>
        <dbReference type="EMBL" id="MCF6137489.1"/>
    </source>
</evidence>
<dbReference type="CDD" id="cd06587">
    <property type="entry name" value="VOC"/>
    <property type="match status" value="1"/>
</dbReference>
<organism evidence="2 3">
    <name type="scientific">Pseudalkalibacillus berkeleyi</name>
    <dbReference type="NCBI Taxonomy" id="1069813"/>
    <lineage>
        <taxon>Bacteria</taxon>
        <taxon>Bacillati</taxon>
        <taxon>Bacillota</taxon>
        <taxon>Bacilli</taxon>
        <taxon>Bacillales</taxon>
        <taxon>Fictibacillaceae</taxon>
        <taxon>Pseudalkalibacillus</taxon>
    </lineage>
</organism>
<evidence type="ECO:0000259" key="1">
    <source>
        <dbReference type="Pfam" id="PF00903"/>
    </source>
</evidence>
<dbReference type="EMBL" id="JAKIJS010000001">
    <property type="protein sequence ID" value="MCF6137489.1"/>
    <property type="molecule type" value="Genomic_DNA"/>
</dbReference>
<dbReference type="Pfam" id="PF00903">
    <property type="entry name" value="Glyoxalase"/>
    <property type="match status" value="1"/>
</dbReference>
<gene>
    <name evidence="2" type="ORF">L2716_07085</name>
</gene>
<name>A0ABS9H0Q1_9BACL</name>
<evidence type="ECO:0000313" key="3">
    <source>
        <dbReference type="Proteomes" id="UP001649381"/>
    </source>
</evidence>
<feature type="domain" description="Glyoxalase/fosfomycin resistance/dioxygenase" evidence="1">
    <location>
        <begin position="9"/>
        <end position="85"/>
    </location>
</feature>
<dbReference type="RefSeq" id="WP_236333131.1">
    <property type="nucleotide sequence ID" value="NZ_JAKIJS010000001.1"/>
</dbReference>
<dbReference type="Gene3D" id="3.10.180.10">
    <property type="entry name" value="2,3-Dihydroxybiphenyl 1,2-Dioxygenase, domain 1"/>
    <property type="match status" value="1"/>
</dbReference>
<sequence length="108" mass="12845">MKYKMSNNIGFQVKDVNEAKEFYEKVFGFKQPSDSQVQEIEFRTEHHSIFLIEGEENLGPVLEIIVEDLEEARKHLLENHFTIVRWEGKGNDCYVRDPYGMIYNLWES</sequence>
<dbReference type="Proteomes" id="UP001649381">
    <property type="component" value="Unassembled WGS sequence"/>
</dbReference>
<dbReference type="InterPro" id="IPR029068">
    <property type="entry name" value="Glyas_Bleomycin-R_OHBP_Dase"/>
</dbReference>
<accession>A0ABS9H0Q1</accession>
<dbReference type="InterPro" id="IPR004360">
    <property type="entry name" value="Glyas_Fos-R_dOase_dom"/>
</dbReference>
<keyword evidence="3" id="KW-1185">Reference proteome</keyword>
<protein>
    <submittedName>
        <fullName evidence="2">VOC family protein</fullName>
    </submittedName>
</protein>
<proteinExistence type="predicted"/>
<dbReference type="SUPFAM" id="SSF54593">
    <property type="entry name" value="Glyoxalase/Bleomycin resistance protein/Dihydroxybiphenyl dioxygenase"/>
    <property type="match status" value="1"/>
</dbReference>
<reference evidence="2 3" key="1">
    <citation type="submission" date="2022-01" db="EMBL/GenBank/DDBJ databases">
        <title>Alkalihalobacillus sp. EGI L200015, a novel bacterium isolated from a salt lake sediment.</title>
        <authorList>
            <person name="Gao L."/>
            <person name="Fang B.-Z."/>
            <person name="Li W.-J."/>
        </authorList>
    </citation>
    <scope>NUCLEOTIDE SEQUENCE [LARGE SCALE GENOMIC DNA]</scope>
    <source>
        <strain evidence="2 3">KCTC 12718</strain>
    </source>
</reference>
<comment type="caution">
    <text evidence="2">The sequence shown here is derived from an EMBL/GenBank/DDBJ whole genome shotgun (WGS) entry which is preliminary data.</text>
</comment>